<evidence type="ECO:0000256" key="1">
    <source>
        <dbReference type="SAM" id="SignalP"/>
    </source>
</evidence>
<feature type="domain" description="DUF305" evidence="2">
    <location>
        <begin position="39"/>
        <end position="130"/>
    </location>
</feature>
<name>A0ABP8N908_9BACT</name>
<evidence type="ECO:0000313" key="3">
    <source>
        <dbReference type="EMBL" id="GAA4461303.1"/>
    </source>
</evidence>
<dbReference type="PANTHER" id="PTHR36933:SF1">
    <property type="entry name" value="SLL0788 PROTEIN"/>
    <property type="match status" value="1"/>
</dbReference>
<reference evidence="4" key="1">
    <citation type="journal article" date="2019" name="Int. J. Syst. Evol. Microbiol.">
        <title>The Global Catalogue of Microorganisms (GCM) 10K type strain sequencing project: providing services to taxonomists for standard genome sequencing and annotation.</title>
        <authorList>
            <consortium name="The Broad Institute Genomics Platform"/>
            <consortium name="The Broad Institute Genome Sequencing Center for Infectious Disease"/>
            <person name="Wu L."/>
            <person name="Ma J."/>
        </authorList>
    </citation>
    <scope>NUCLEOTIDE SEQUENCE [LARGE SCALE GENOMIC DNA]</scope>
    <source>
        <strain evidence="4">JCM 17927</strain>
    </source>
</reference>
<feature type="chain" id="PRO_5046689199" description="DUF305 domain-containing protein" evidence="1">
    <location>
        <begin position="35"/>
        <end position="225"/>
    </location>
</feature>
<sequence>MLNVMKIMKNHQPWTAFFVTGLVLASLTLAPARAQSTNATQAGGQTSSATTGTAKSQLMPTVNRMMDKLKAMRMTGDPDFDYVLLIRTHHLGEIELAQEAVKSLQNAGMKQLAQTLITRKQNEVNQLESALKQIKPSRANQAFVQSQNQKLEAMKLNFEQGTLEKKLAGNVDTDYAMIMLEHHRDAIDITQDYLQYGKNQTLRSLAQQILTNAKSDSDQLKAVMK</sequence>
<dbReference type="Proteomes" id="UP001501175">
    <property type="component" value="Unassembled WGS sequence"/>
</dbReference>
<dbReference type="InterPro" id="IPR012347">
    <property type="entry name" value="Ferritin-like"/>
</dbReference>
<dbReference type="Gene3D" id="1.20.1260.10">
    <property type="match status" value="2"/>
</dbReference>
<feature type="signal peptide" evidence="1">
    <location>
        <begin position="1"/>
        <end position="34"/>
    </location>
</feature>
<protein>
    <recommendedName>
        <fullName evidence="2">DUF305 domain-containing protein</fullName>
    </recommendedName>
</protein>
<dbReference type="EMBL" id="BAABHD010000060">
    <property type="protein sequence ID" value="GAA4461303.1"/>
    <property type="molecule type" value="Genomic_DNA"/>
</dbReference>
<evidence type="ECO:0000313" key="4">
    <source>
        <dbReference type="Proteomes" id="UP001501175"/>
    </source>
</evidence>
<gene>
    <name evidence="3" type="ORF">GCM10023189_36720</name>
</gene>
<keyword evidence="1" id="KW-0732">Signal</keyword>
<dbReference type="PANTHER" id="PTHR36933">
    <property type="entry name" value="SLL0788 PROTEIN"/>
    <property type="match status" value="1"/>
</dbReference>
<accession>A0ABP8N908</accession>
<comment type="caution">
    <text evidence="3">The sequence shown here is derived from an EMBL/GenBank/DDBJ whole genome shotgun (WGS) entry which is preliminary data.</text>
</comment>
<dbReference type="Pfam" id="PF03713">
    <property type="entry name" value="DUF305"/>
    <property type="match status" value="2"/>
</dbReference>
<proteinExistence type="predicted"/>
<dbReference type="InterPro" id="IPR005183">
    <property type="entry name" value="DUF305_CopM-like"/>
</dbReference>
<feature type="domain" description="DUF305" evidence="2">
    <location>
        <begin position="141"/>
        <end position="223"/>
    </location>
</feature>
<keyword evidence="4" id="KW-1185">Reference proteome</keyword>
<evidence type="ECO:0000259" key="2">
    <source>
        <dbReference type="Pfam" id="PF03713"/>
    </source>
</evidence>
<organism evidence="3 4">
    <name type="scientific">Nibrella saemangeumensis</name>
    <dbReference type="NCBI Taxonomy" id="1084526"/>
    <lineage>
        <taxon>Bacteria</taxon>
        <taxon>Pseudomonadati</taxon>
        <taxon>Bacteroidota</taxon>
        <taxon>Cytophagia</taxon>
        <taxon>Cytophagales</taxon>
        <taxon>Spirosomataceae</taxon>
        <taxon>Nibrella</taxon>
    </lineage>
</organism>